<dbReference type="EMBL" id="UGQE01000004">
    <property type="protein sequence ID" value="STZ14012.1"/>
    <property type="molecule type" value="Genomic_DNA"/>
</dbReference>
<accession>A0A378R9G9</accession>
<dbReference type="InterPro" id="IPR003497">
    <property type="entry name" value="BRO_N_domain"/>
</dbReference>
<gene>
    <name evidence="2" type="ORF">NCTC10293_01599</name>
</gene>
<reference evidence="2 3" key="1">
    <citation type="submission" date="2018-06" db="EMBL/GenBank/DDBJ databases">
        <authorList>
            <consortium name="Pathogen Informatics"/>
            <person name="Doyle S."/>
        </authorList>
    </citation>
    <scope>NUCLEOTIDE SEQUENCE [LARGE SCALE GENOMIC DNA]</scope>
    <source>
        <strain evidence="2 3">NCTC10293</strain>
    </source>
</reference>
<dbReference type="RefSeq" id="WP_165474548.1">
    <property type="nucleotide sequence ID" value="NZ_CAACXO010000052.1"/>
</dbReference>
<dbReference type="Proteomes" id="UP000255279">
    <property type="component" value="Unassembled WGS sequence"/>
</dbReference>
<dbReference type="PANTHER" id="PTHR36180:SF2">
    <property type="entry name" value="BRO FAMILY PROTEIN"/>
    <property type="match status" value="1"/>
</dbReference>
<dbReference type="PROSITE" id="PS51750">
    <property type="entry name" value="BRO_N"/>
    <property type="match status" value="1"/>
</dbReference>
<dbReference type="PANTHER" id="PTHR36180">
    <property type="entry name" value="DNA-BINDING PROTEIN-RELATED-RELATED"/>
    <property type="match status" value="1"/>
</dbReference>
<evidence type="ECO:0000313" key="3">
    <source>
        <dbReference type="Proteomes" id="UP000255279"/>
    </source>
</evidence>
<protein>
    <submittedName>
        <fullName evidence="2">Uncharacterized phage-encoded protein</fullName>
    </submittedName>
</protein>
<dbReference type="AlphaFoldDB" id="A0A378R9G9"/>
<dbReference type="Pfam" id="PF02498">
    <property type="entry name" value="Bro-N"/>
    <property type="match status" value="1"/>
</dbReference>
<organism evidence="2 3">
    <name type="scientific">Moraxella caviae</name>
    <dbReference type="NCBI Taxonomy" id="34060"/>
    <lineage>
        <taxon>Bacteria</taxon>
        <taxon>Pseudomonadati</taxon>
        <taxon>Pseudomonadota</taxon>
        <taxon>Gammaproteobacteria</taxon>
        <taxon>Moraxellales</taxon>
        <taxon>Moraxellaceae</taxon>
        <taxon>Moraxella</taxon>
    </lineage>
</organism>
<name>A0A378R9G9_9GAMM</name>
<sequence>MSNIINFTFENLPVRIVDRLGNPWFLANDVCDILEIQNTSDAIKSLDDDEKAKLEVSPSFNLGLDYRVKEINIINESGLYILILRSRKAMQKGTVQYNFRKWVTSEVLPTIRRTGSYHVKADRATAAQLQGIKDKVHRLSFCFRKTGSASNEMYNLLRVKLSLRNIADISENQIPQAHAILDAITPHCEAYGDYRREIDEYALSTIIRQGLPFTPHLKRDLRKIGCEVGSRPDWVALAKLI</sequence>
<proteinExistence type="predicted"/>
<evidence type="ECO:0000259" key="1">
    <source>
        <dbReference type="PROSITE" id="PS51750"/>
    </source>
</evidence>
<evidence type="ECO:0000313" key="2">
    <source>
        <dbReference type="EMBL" id="STZ14012.1"/>
    </source>
</evidence>
<dbReference type="SMART" id="SM01040">
    <property type="entry name" value="Bro-N"/>
    <property type="match status" value="1"/>
</dbReference>
<feature type="domain" description="Bro-N" evidence="1">
    <location>
        <begin position="1"/>
        <end position="115"/>
    </location>
</feature>